<reference evidence="1" key="2">
    <citation type="submission" date="2022-08" db="EMBL/GenBank/DDBJ databases">
        <authorList>
            <person name="Dong C."/>
        </authorList>
    </citation>
    <scope>NUCLEOTIDE SEQUENCE</scope>
    <source>
        <strain evidence="1">59MF3M-4</strain>
    </source>
</reference>
<dbReference type="Proteomes" id="UP001147830">
    <property type="component" value="Unassembled WGS sequence"/>
</dbReference>
<dbReference type="AlphaFoldDB" id="A0A9X2WEP7"/>
<dbReference type="EMBL" id="JAOANI010000015">
    <property type="protein sequence ID" value="MCT7359017.1"/>
    <property type="molecule type" value="Genomic_DNA"/>
</dbReference>
<comment type="caution">
    <text evidence="1">The sequence shown here is derived from an EMBL/GenBank/DDBJ whole genome shotgun (WGS) entry which is preliminary data.</text>
</comment>
<dbReference type="RefSeq" id="WP_225691158.1">
    <property type="nucleotide sequence ID" value="NZ_JAOANI010000015.1"/>
</dbReference>
<evidence type="ECO:0000313" key="1">
    <source>
        <dbReference type="EMBL" id="MCT7359017.1"/>
    </source>
</evidence>
<keyword evidence="2" id="KW-1185">Reference proteome</keyword>
<sequence length="247" mass="28748">MTQNKRALTCRFLPLEQISVKHLRDMYRVFSRYYANTDLETFVQDMNRKSGVFLLAEKAGNRVVGFSTWTEVALNYGNGKAIGVFSGDTILEKDYWGNKALQQAFALRMLKLKLTRPGTRVFWLLISKGYKTYLLLANNFVRHYPNHHNRDKSLVGVIDQYCEKLFPDYYDRNNRLLDFGDHSQHLKGDVADITDCMREANAKIRFFDDTNPSWRRGTELPCVGEVCSRTFIGFFRKQLGSRRSTLQ</sequence>
<proteinExistence type="predicted"/>
<gene>
    <name evidence="1" type="ORF">NYR02_08300</name>
</gene>
<accession>A0A9X2WEP7</accession>
<evidence type="ECO:0000313" key="2">
    <source>
        <dbReference type="Proteomes" id="UP001147830"/>
    </source>
</evidence>
<protein>
    <submittedName>
        <fullName evidence="1">Uncharacterized protein</fullName>
    </submittedName>
</protein>
<name>A0A9X2WEP7_9GAMM</name>
<organism evidence="1 2">
    <name type="scientific">Thalassolituus pacificus</name>
    <dbReference type="NCBI Taxonomy" id="2975440"/>
    <lineage>
        <taxon>Bacteria</taxon>
        <taxon>Pseudomonadati</taxon>
        <taxon>Pseudomonadota</taxon>
        <taxon>Gammaproteobacteria</taxon>
        <taxon>Oceanospirillales</taxon>
        <taxon>Oceanospirillaceae</taxon>
        <taxon>Thalassolituus</taxon>
    </lineage>
</organism>
<reference evidence="1" key="1">
    <citation type="journal article" date="2022" name="Front. Microbiol.">
        <title>Genome-based taxonomic rearrangement of Oceanobacter-related bacteria including the description of Thalassolituus hydrocarbonoclasticus sp. nov. and Thalassolituus pacificus sp. nov. and emended description of the genus Thalassolituus.</title>
        <authorList>
            <person name="Dong C."/>
            <person name="Wei L."/>
            <person name="Wang J."/>
            <person name="Lai Q."/>
            <person name="Huang Z."/>
            <person name="Shao Z."/>
        </authorList>
    </citation>
    <scope>NUCLEOTIDE SEQUENCE</scope>
    <source>
        <strain evidence="1">59MF3M-4</strain>
    </source>
</reference>